<protein>
    <submittedName>
        <fullName evidence="6">LLM class flavin-dependent oxidoreductase</fullName>
    </submittedName>
</protein>
<gene>
    <name evidence="6" type="ORF">E8M01_09310</name>
</gene>
<keyword evidence="7" id="KW-1185">Reference proteome</keyword>
<dbReference type="PANTHER" id="PTHR42847:SF4">
    <property type="entry name" value="ALKANESULFONATE MONOOXYGENASE-RELATED"/>
    <property type="match status" value="1"/>
</dbReference>
<evidence type="ECO:0000256" key="4">
    <source>
        <dbReference type="ARBA" id="ARBA00023033"/>
    </source>
</evidence>
<dbReference type="Pfam" id="PF00296">
    <property type="entry name" value="Bac_luciferase"/>
    <property type="match status" value="1"/>
</dbReference>
<keyword evidence="4" id="KW-0503">Monooxygenase</keyword>
<dbReference type="InterPro" id="IPR050172">
    <property type="entry name" value="SsuD_RutA_monooxygenase"/>
</dbReference>
<dbReference type="InterPro" id="IPR036661">
    <property type="entry name" value="Luciferase-like_sf"/>
</dbReference>
<dbReference type="InterPro" id="IPR011251">
    <property type="entry name" value="Luciferase-like_dom"/>
</dbReference>
<keyword evidence="3" id="KW-0560">Oxidoreductase</keyword>
<feature type="domain" description="Luciferase-like" evidence="5">
    <location>
        <begin position="23"/>
        <end position="341"/>
    </location>
</feature>
<evidence type="ECO:0000313" key="6">
    <source>
        <dbReference type="EMBL" id="QCI64412.1"/>
    </source>
</evidence>
<dbReference type="GO" id="GO:0016705">
    <property type="term" value="F:oxidoreductase activity, acting on paired donors, with incorporation or reduction of molecular oxygen"/>
    <property type="evidence" value="ECO:0007669"/>
    <property type="project" value="InterPro"/>
</dbReference>
<dbReference type="AlphaFoldDB" id="A0A4D7B8I5"/>
<evidence type="ECO:0000313" key="7">
    <source>
        <dbReference type="Proteomes" id="UP000298781"/>
    </source>
</evidence>
<dbReference type="OrthoDB" id="9814695at2"/>
<dbReference type="GO" id="GO:0004497">
    <property type="term" value="F:monooxygenase activity"/>
    <property type="evidence" value="ECO:0007669"/>
    <property type="project" value="UniProtKB-KW"/>
</dbReference>
<dbReference type="RefSeq" id="WP_136959866.1">
    <property type="nucleotide sequence ID" value="NZ_CP039690.1"/>
</dbReference>
<dbReference type="KEGG" id="pstg:E8M01_09310"/>
<evidence type="ECO:0000259" key="5">
    <source>
        <dbReference type="Pfam" id="PF00296"/>
    </source>
</evidence>
<dbReference type="Gene3D" id="3.20.20.30">
    <property type="entry name" value="Luciferase-like domain"/>
    <property type="match status" value="1"/>
</dbReference>
<evidence type="ECO:0000256" key="2">
    <source>
        <dbReference type="ARBA" id="ARBA00022643"/>
    </source>
</evidence>
<dbReference type="SUPFAM" id="SSF51679">
    <property type="entry name" value="Bacterial luciferase-like"/>
    <property type="match status" value="1"/>
</dbReference>
<organism evidence="6 7">
    <name type="scientific">Phreatobacter stygius</name>
    <dbReference type="NCBI Taxonomy" id="1940610"/>
    <lineage>
        <taxon>Bacteria</taxon>
        <taxon>Pseudomonadati</taxon>
        <taxon>Pseudomonadota</taxon>
        <taxon>Alphaproteobacteria</taxon>
        <taxon>Hyphomicrobiales</taxon>
        <taxon>Phreatobacteraceae</taxon>
        <taxon>Phreatobacter</taxon>
    </lineage>
</organism>
<accession>A0A4D7B8I5</accession>
<name>A0A4D7B8I5_9HYPH</name>
<proteinExistence type="predicted"/>
<dbReference type="PANTHER" id="PTHR42847">
    <property type="entry name" value="ALKANESULFONATE MONOOXYGENASE"/>
    <property type="match status" value="1"/>
</dbReference>
<sequence>MNREELREYRRQNIPIFNDQKLKLGVFAMNCSGGSVITTLPTEHQMSWQQNRNIIQLADRMGLEVALPIGRWKGQGGQSNHNGTNFDVYTWAAGMAEATDRIMCFATSHVGLTHPVVAAKQAATIDHISNGRFGLNVVMGWFRSEMAMFGTGLREHDDRYRYGEEWLEVVKRLWTDPGEFDFKGQYFDLAGLESSPKPLQRPGPVLVNAGTSPAGIEFTARNVDISFGSPSRPDDIERLLSVKARADKEYDRDVALMCSALVVCRDTEAEAQAAFQSILDHGDWEAARSMMATLGIESGSFKQGFEERARRFVAGYGTHPLIGTPEQIVDQMNDYAGRGVHGLVMYFVDYASELTYFRDKVMPLLKQSGLRH</sequence>
<evidence type="ECO:0000256" key="3">
    <source>
        <dbReference type="ARBA" id="ARBA00023002"/>
    </source>
</evidence>
<keyword evidence="1" id="KW-0285">Flavoprotein</keyword>
<dbReference type="CDD" id="cd01094">
    <property type="entry name" value="Alkanesulfonate_monoxygenase"/>
    <property type="match status" value="1"/>
</dbReference>
<dbReference type="Proteomes" id="UP000298781">
    <property type="component" value="Chromosome"/>
</dbReference>
<reference evidence="6 7" key="1">
    <citation type="submission" date="2019-04" db="EMBL/GenBank/DDBJ databases">
        <title>Phreatobacter aquaticus sp. nov.</title>
        <authorList>
            <person name="Choi A."/>
        </authorList>
    </citation>
    <scope>NUCLEOTIDE SEQUENCE [LARGE SCALE GENOMIC DNA]</scope>
    <source>
        <strain evidence="6 7">KCTC 52518</strain>
    </source>
</reference>
<keyword evidence="2" id="KW-0288">FMN</keyword>
<dbReference type="EMBL" id="CP039690">
    <property type="protein sequence ID" value="QCI64412.1"/>
    <property type="molecule type" value="Genomic_DNA"/>
</dbReference>
<evidence type="ECO:0000256" key="1">
    <source>
        <dbReference type="ARBA" id="ARBA00022630"/>
    </source>
</evidence>